<protein>
    <recommendedName>
        <fullName evidence="8">PHD-type domain-containing protein</fullName>
    </recommendedName>
</protein>
<sequence length="655" mass="74168">MPAHPQALNTPSDRHTTHGLSPPPDFDRRPPHPPPSKSPSHSSHDNQTNRLDSMFFSQSSAPTKFPIAPQNGQSRRLSQAVTNAKHLPLRKRITKDTTQPTLTKSALPPVSEATVPEATSTNGTMLPMTTAIANTPHHQPSPTQQLHQQQKERRVSYPPTPTSSHDAKTTDYYYSTKTRASSPPSEDEDMIERKPIDPYNAKTSSTERRISMPLLSQPSTTTTTTNTITTSTTTSIIPGRTAPSSLSSTPSVSLSKMKPLKKVQHWISKGKMHSPTTNGQVIRNEESVKPRPPSTSRRLSWEEDDRPAPKKSKRGRPPASMTRPNSAPSWVDSARANGRPRTGESIVAAAMAAAKGSRRNSLRQLGAKSNDDQVLYCICRKPYDVPRFMIACDRCDQWFHGECIGISEKEGEFIDLYFCAECAKATGKMTSWKPKCMNPACPKAARISSHQGRISKYCSDTCGLQVARARVELAERRGHSEQSYTDMLTQRQRRARMNQLVNNDMSRLNQLTAAWRRIRDQITIMDQRLRFLRLIIQHHHGDYCGLDTRLHWTDDVWQQVSDMIVDGDNQVVLKFTSKDVPVYSICRNMPCPRHHGWKDLKLQEFEQDRHELFHSLARYAKQRRQIKDRIKKKRSTIDDEWISNTTIVHKEDVIK</sequence>
<keyword evidence="5" id="KW-0539">Nucleus</keyword>
<evidence type="ECO:0000256" key="5">
    <source>
        <dbReference type="ARBA" id="ARBA00023242"/>
    </source>
</evidence>
<dbReference type="GO" id="GO:0008270">
    <property type="term" value="F:zinc ion binding"/>
    <property type="evidence" value="ECO:0007669"/>
    <property type="project" value="UniProtKB-KW"/>
</dbReference>
<dbReference type="InterPro" id="IPR019787">
    <property type="entry name" value="Znf_PHD-finger"/>
</dbReference>
<dbReference type="InterPro" id="IPR011011">
    <property type="entry name" value="Znf_FYVE_PHD"/>
</dbReference>
<dbReference type="PANTHER" id="PTHR46174">
    <property type="entry name" value="CXXC-TYPE ZINC FINGER PROTEIN 1"/>
    <property type="match status" value="1"/>
</dbReference>
<dbReference type="CDD" id="cd15560">
    <property type="entry name" value="PHD2_3_BPTF"/>
    <property type="match status" value="1"/>
</dbReference>
<feature type="compositionally biased region" description="Low complexity" evidence="7">
    <location>
        <begin position="136"/>
        <end position="148"/>
    </location>
</feature>
<comment type="subcellular location">
    <subcellularLocation>
        <location evidence="1">Nucleus</location>
    </subcellularLocation>
</comment>
<evidence type="ECO:0000256" key="6">
    <source>
        <dbReference type="PROSITE-ProRule" id="PRU00146"/>
    </source>
</evidence>
<dbReference type="PROSITE" id="PS50016">
    <property type="entry name" value="ZF_PHD_2"/>
    <property type="match status" value="1"/>
</dbReference>
<accession>A0A077X2Y0</accession>
<evidence type="ECO:0000256" key="1">
    <source>
        <dbReference type="ARBA" id="ARBA00004123"/>
    </source>
</evidence>
<keyword evidence="4" id="KW-0862">Zinc</keyword>
<feature type="compositionally biased region" description="Polar residues" evidence="7">
    <location>
        <begin position="172"/>
        <end position="184"/>
    </location>
</feature>
<evidence type="ECO:0000259" key="8">
    <source>
        <dbReference type="PROSITE" id="PS50016"/>
    </source>
</evidence>
<dbReference type="EMBL" id="LK023379">
    <property type="protein sequence ID" value="CDS13598.1"/>
    <property type="molecule type" value="Genomic_DNA"/>
</dbReference>
<dbReference type="AlphaFoldDB" id="A0A077X2Y0"/>
<gene>
    <name evidence="9" type="ORF">LRAMOSA05774</name>
</gene>
<evidence type="ECO:0000256" key="2">
    <source>
        <dbReference type="ARBA" id="ARBA00022723"/>
    </source>
</evidence>
<name>A0A077X2Y0_9FUNG</name>
<dbReference type="SUPFAM" id="SSF57903">
    <property type="entry name" value="FYVE/PHD zinc finger"/>
    <property type="match status" value="1"/>
</dbReference>
<evidence type="ECO:0000256" key="4">
    <source>
        <dbReference type="ARBA" id="ARBA00022833"/>
    </source>
</evidence>
<dbReference type="PROSITE" id="PS01359">
    <property type="entry name" value="ZF_PHD_1"/>
    <property type="match status" value="1"/>
</dbReference>
<keyword evidence="2" id="KW-0479">Metal-binding</keyword>
<feature type="compositionally biased region" description="Polar residues" evidence="7">
    <location>
        <begin position="70"/>
        <end position="82"/>
    </location>
</feature>
<dbReference type="GO" id="GO:0048188">
    <property type="term" value="C:Set1C/COMPASS complex"/>
    <property type="evidence" value="ECO:0007669"/>
    <property type="project" value="InterPro"/>
</dbReference>
<dbReference type="SMART" id="SM00249">
    <property type="entry name" value="PHD"/>
    <property type="match status" value="1"/>
</dbReference>
<keyword evidence="3 6" id="KW-0863">Zinc-finger</keyword>
<feature type="region of interest" description="Disordered" evidence="7">
    <location>
        <begin position="1"/>
        <end position="341"/>
    </location>
</feature>
<evidence type="ECO:0000256" key="7">
    <source>
        <dbReference type="SAM" id="MobiDB-lite"/>
    </source>
</evidence>
<dbReference type="GO" id="GO:0045893">
    <property type="term" value="P:positive regulation of DNA-templated transcription"/>
    <property type="evidence" value="ECO:0007669"/>
    <property type="project" value="TreeGrafter"/>
</dbReference>
<feature type="compositionally biased region" description="Polar residues" evidence="7">
    <location>
        <begin position="46"/>
        <end position="62"/>
    </location>
</feature>
<dbReference type="OrthoDB" id="436852at2759"/>
<dbReference type="PANTHER" id="PTHR46174:SF1">
    <property type="entry name" value="CXXC-TYPE ZINC FINGER PROTEIN 1"/>
    <property type="match status" value="1"/>
</dbReference>
<evidence type="ECO:0000256" key="3">
    <source>
        <dbReference type="ARBA" id="ARBA00022771"/>
    </source>
</evidence>
<evidence type="ECO:0000313" key="9">
    <source>
        <dbReference type="EMBL" id="CDS13598.1"/>
    </source>
</evidence>
<feature type="domain" description="PHD-type" evidence="8">
    <location>
        <begin position="374"/>
        <end position="425"/>
    </location>
</feature>
<dbReference type="Pfam" id="PF00628">
    <property type="entry name" value="PHD"/>
    <property type="match status" value="1"/>
</dbReference>
<organism evidence="9">
    <name type="scientific">Lichtheimia ramosa</name>
    <dbReference type="NCBI Taxonomy" id="688394"/>
    <lineage>
        <taxon>Eukaryota</taxon>
        <taxon>Fungi</taxon>
        <taxon>Fungi incertae sedis</taxon>
        <taxon>Mucoromycota</taxon>
        <taxon>Mucoromycotina</taxon>
        <taxon>Mucoromycetes</taxon>
        <taxon>Mucorales</taxon>
        <taxon>Lichtheimiaceae</taxon>
        <taxon>Lichtheimia</taxon>
    </lineage>
</organism>
<feature type="compositionally biased region" description="Low complexity" evidence="7">
    <location>
        <begin position="219"/>
        <end position="255"/>
    </location>
</feature>
<dbReference type="InterPro" id="IPR037869">
    <property type="entry name" value="Spp1/CFP1"/>
</dbReference>
<feature type="compositionally biased region" description="Basic residues" evidence="7">
    <location>
        <begin position="258"/>
        <end position="272"/>
    </location>
</feature>
<proteinExistence type="predicted"/>
<reference evidence="9" key="1">
    <citation type="journal article" date="2014" name="Genome Announc.">
        <title>De novo whole-genome sequence and genome annotation of Lichtheimia ramosa.</title>
        <authorList>
            <person name="Linde J."/>
            <person name="Schwartze V."/>
            <person name="Binder U."/>
            <person name="Lass-Florl C."/>
            <person name="Voigt K."/>
            <person name="Horn F."/>
        </authorList>
    </citation>
    <scope>NUCLEOTIDE SEQUENCE</scope>
    <source>
        <strain evidence="9">JMRC FSU:6197</strain>
    </source>
</reference>
<dbReference type="InterPro" id="IPR001965">
    <property type="entry name" value="Znf_PHD"/>
</dbReference>
<dbReference type="InterPro" id="IPR013083">
    <property type="entry name" value="Znf_RING/FYVE/PHD"/>
</dbReference>
<dbReference type="InterPro" id="IPR019786">
    <property type="entry name" value="Zinc_finger_PHD-type_CS"/>
</dbReference>
<dbReference type="Gene3D" id="3.30.40.10">
    <property type="entry name" value="Zinc/RING finger domain, C3HC4 (zinc finger)"/>
    <property type="match status" value="1"/>
</dbReference>